<organism evidence="1 2">
    <name type="scientific">Drosophila albomicans</name>
    <name type="common">Fruit fly</name>
    <dbReference type="NCBI Taxonomy" id="7291"/>
    <lineage>
        <taxon>Eukaryota</taxon>
        <taxon>Metazoa</taxon>
        <taxon>Ecdysozoa</taxon>
        <taxon>Arthropoda</taxon>
        <taxon>Hexapoda</taxon>
        <taxon>Insecta</taxon>
        <taxon>Pterygota</taxon>
        <taxon>Neoptera</taxon>
        <taxon>Endopterygota</taxon>
        <taxon>Diptera</taxon>
        <taxon>Brachycera</taxon>
        <taxon>Muscomorpha</taxon>
        <taxon>Ephydroidea</taxon>
        <taxon>Drosophilidae</taxon>
        <taxon>Drosophila</taxon>
    </lineage>
</organism>
<protein>
    <submittedName>
        <fullName evidence="2">Uncharacterized protein LOC117575838</fullName>
    </submittedName>
</protein>
<proteinExistence type="predicted"/>
<dbReference type="OrthoDB" id="7834989at2759"/>
<sequence length="318" mass="37630">MQKNTDFGTLLYNTNSIPKYMVLQNLIREGDPMTDSERIEFALAKELAYSCYTIRRDAFIEYAYRWPSETLYEIFNMLIRINVSMNRNGVILENSKENRVQMRILRVLLHTDPNSKLFWTNKLWQLLLSSSSQPNKICFLYECLVAEQLPFDESHFEQLLERIKLISNLESIQQDSIISVLYIYCMRKGDLLKVEHFQRVFEMLLNQQMDNLQSETRSFIQLVLHKLALKCEEKKIVVPMAVALKTPPNIVFENKIIQTTIEVRLMLPEIMHAYPSDIILHIINAPIDEYRRPVWVDPYPMRLYNQFRKVFAQKSCTS</sequence>
<accession>A0A9C6WKE8</accession>
<dbReference type="GeneID" id="117575838"/>
<evidence type="ECO:0000313" key="2">
    <source>
        <dbReference type="RefSeq" id="XP_051862692.1"/>
    </source>
</evidence>
<dbReference type="Proteomes" id="UP000515160">
    <property type="component" value="Chromosome 2R"/>
</dbReference>
<dbReference type="RefSeq" id="XP_051862692.1">
    <property type="nucleotide sequence ID" value="XM_052006732.1"/>
</dbReference>
<keyword evidence="1" id="KW-1185">Reference proteome</keyword>
<evidence type="ECO:0000313" key="1">
    <source>
        <dbReference type="Proteomes" id="UP000515160"/>
    </source>
</evidence>
<reference evidence="2" key="1">
    <citation type="submission" date="2025-08" db="UniProtKB">
        <authorList>
            <consortium name="RefSeq"/>
        </authorList>
    </citation>
    <scope>IDENTIFICATION</scope>
    <source>
        <strain evidence="2">15112-1751.03</strain>
        <tissue evidence="2">Whole Adult</tissue>
    </source>
</reference>
<dbReference type="AlphaFoldDB" id="A0A9C6WKE8"/>
<gene>
    <name evidence="2" type="primary">LOC117575838</name>
</gene>
<name>A0A9C6WKE8_DROAB</name>